<evidence type="ECO:0000313" key="3">
    <source>
        <dbReference type="EMBL" id="KAK2188402.1"/>
    </source>
</evidence>
<evidence type="ECO:0000259" key="2">
    <source>
        <dbReference type="PROSITE" id="PS50940"/>
    </source>
</evidence>
<reference evidence="3" key="1">
    <citation type="journal article" date="2023" name="Mol. Biol. Evol.">
        <title>Third-Generation Sequencing Reveals the Adaptive Role of the Epigenome in Three Deep-Sea Polychaetes.</title>
        <authorList>
            <person name="Perez M."/>
            <person name="Aroh O."/>
            <person name="Sun Y."/>
            <person name="Lan Y."/>
            <person name="Juniper S.K."/>
            <person name="Young C.R."/>
            <person name="Angers B."/>
            <person name="Qian P.Y."/>
        </authorList>
    </citation>
    <scope>NUCLEOTIDE SEQUENCE</scope>
    <source>
        <strain evidence="3">R07B-5</strain>
    </source>
</reference>
<dbReference type="PROSITE" id="PS50940">
    <property type="entry name" value="CHIT_BIND_II"/>
    <property type="match status" value="1"/>
</dbReference>
<feature type="region of interest" description="Disordered" evidence="1">
    <location>
        <begin position="419"/>
        <end position="482"/>
    </location>
</feature>
<dbReference type="Pfam" id="PF17517">
    <property type="entry name" value="IgGFc_binding"/>
    <property type="match status" value="2"/>
</dbReference>
<dbReference type="SUPFAM" id="SSF57625">
    <property type="entry name" value="Invertebrate chitin-binding proteins"/>
    <property type="match status" value="1"/>
</dbReference>
<protein>
    <recommendedName>
        <fullName evidence="2">Chitin-binding type-2 domain-containing protein</fullName>
    </recommendedName>
</protein>
<dbReference type="SMART" id="SM00494">
    <property type="entry name" value="ChtBD2"/>
    <property type="match status" value="1"/>
</dbReference>
<keyword evidence="4" id="KW-1185">Reference proteome</keyword>
<dbReference type="PANTHER" id="PTHR46534:SF1">
    <property type="entry name" value="IGGFC-BINDING PROTEIN N-TERMINAL DOMAIN-CONTAINING PROTEIN"/>
    <property type="match status" value="1"/>
</dbReference>
<dbReference type="InterPro" id="IPR036508">
    <property type="entry name" value="Chitin-bd_dom_sf"/>
</dbReference>
<dbReference type="InterPro" id="IPR002557">
    <property type="entry name" value="Chitin-bd_dom"/>
</dbReference>
<dbReference type="EMBL" id="JAODUO010000133">
    <property type="protein sequence ID" value="KAK2188402.1"/>
    <property type="molecule type" value="Genomic_DNA"/>
</dbReference>
<dbReference type="Proteomes" id="UP001209878">
    <property type="component" value="Unassembled WGS sequence"/>
</dbReference>
<dbReference type="PANTHER" id="PTHR46534">
    <property type="entry name" value="IGGFC_BINDING DOMAIN-CONTAINING PROTEIN"/>
    <property type="match status" value="1"/>
</dbReference>
<feature type="domain" description="Chitin-binding type-2" evidence="2">
    <location>
        <begin position="482"/>
        <end position="536"/>
    </location>
</feature>
<dbReference type="InterPro" id="IPR035234">
    <property type="entry name" value="IgGFc-bd_N"/>
</dbReference>
<sequence>MYVETADTSENLILFISSTGGRPATVNIDATAHSSKLHKTVNIPSGETRTVDIPKELQASGVSVERKGIYVNASEDVVVLGFSKHSGSCGGFKVMPEDALGYNYYAMAWWPATGDKNFGEIGIVATEDQTQVRITILRSKGVSFTYNGHQYNENNPLEITLDKHETFQLQNVDYSDITGTKIEANKKVAVFSGMLQTNVGGGDVDHIVEQMPPLHSWGKSFGVVPFPDQTSGYRVKIVAAFADTTVYVNGKDYNIYDAGEWIDGRYSQYVGVTANKPIMVAQLVESQSSQQSGAPSMVMVPPTEQYKNNYVFSVPSGTNYHAYVLLVAPRGQTDRLMLDGVAISGTWVEVPDSSPALIGVQLALTAGRHVVVHDDSVNFGAVVYGYGSAGCAFTYHAGMCLTDLSAKQTTTAKSTLITTPGIPATTQTTRVTTPGMPITTESTRVKTPGLPTTTTPQTAGPTTKTTPGIPSKSTTQGPPTSTPACQEGKIYANQNDCSGYFECHNKAMVPYTCPEGNHFSISELTCLRPRDAGCQPSPGLTSGGKEYFVQFVANPLNDKVVDVLMTTASSTQVHVRVTTPPSSTPAVNVTETVRQGETTTVTLPADIRSTSTGRGIAGIFLRADGDIFVWNSGSCSSKLALPIQGLADEYYAMMWAPAGGVAQVTAVALADDTSVTFVISGAVDVSVTYEARRYIHGERFTVKLSRFEYIVLESGQDLSGTKITSSVPIVVSAGNTDTTIGSGSLSNPLVSQMIPVKTWGRTFALAPIPGILTGYFVKIIASNPGTVVSVHGHRDETLDAGTFVIIDIASKEPVWISSTAPILVIQYAKSETSADDLGAPISLLVPSVSHFLGGYFFNVQRVSATAKRSVLIIAETSTRDGLRLQGAPLMSTIQWHDVVGSSPAMSATVFTVPEASYTLIHQSGVAFGAYVFGADHGNCAYAFPAGMNLVP</sequence>
<gene>
    <name evidence="3" type="ORF">NP493_133g02014</name>
</gene>
<evidence type="ECO:0000313" key="4">
    <source>
        <dbReference type="Proteomes" id="UP001209878"/>
    </source>
</evidence>
<feature type="compositionally biased region" description="Low complexity" evidence="1">
    <location>
        <begin position="446"/>
        <end position="475"/>
    </location>
</feature>
<dbReference type="Gene3D" id="2.170.140.10">
    <property type="entry name" value="Chitin binding domain"/>
    <property type="match status" value="1"/>
</dbReference>
<dbReference type="GO" id="GO:0008061">
    <property type="term" value="F:chitin binding"/>
    <property type="evidence" value="ECO:0007669"/>
    <property type="project" value="InterPro"/>
</dbReference>
<comment type="caution">
    <text evidence="3">The sequence shown here is derived from an EMBL/GenBank/DDBJ whole genome shotgun (WGS) entry which is preliminary data.</text>
</comment>
<proteinExistence type="predicted"/>
<accession>A0AAD9UGC1</accession>
<name>A0AAD9UGC1_RIDPI</name>
<feature type="compositionally biased region" description="Low complexity" evidence="1">
    <location>
        <begin position="419"/>
        <end position="433"/>
    </location>
</feature>
<evidence type="ECO:0000256" key="1">
    <source>
        <dbReference type="SAM" id="MobiDB-lite"/>
    </source>
</evidence>
<dbReference type="GO" id="GO:0005576">
    <property type="term" value="C:extracellular region"/>
    <property type="evidence" value="ECO:0007669"/>
    <property type="project" value="InterPro"/>
</dbReference>
<organism evidence="3 4">
    <name type="scientific">Ridgeia piscesae</name>
    <name type="common">Tubeworm</name>
    <dbReference type="NCBI Taxonomy" id="27915"/>
    <lineage>
        <taxon>Eukaryota</taxon>
        <taxon>Metazoa</taxon>
        <taxon>Spiralia</taxon>
        <taxon>Lophotrochozoa</taxon>
        <taxon>Annelida</taxon>
        <taxon>Polychaeta</taxon>
        <taxon>Sedentaria</taxon>
        <taxon>Canalipalpata</taxon>
        <taxon>Sabellida</taxon>
        <taxon>Siboglinidae</taxon>
        <taxon>Ridgeia</taxon>
    </lineage>
</organism>
<dbReference type="AlphaFoldDB" id="A0AAD9UGC1"/>
<dbReference type="Pfam" id="PF01607">
    <property type="entry name" value="CBM_14"/>
    <property type="match status" value="1"/>
</dbReference>